<evidence type="ECO:0000256" key="2">
    <source>
        <dbReference type="SAM" id="Phobius"/>
    </source>
</evidence>
<keyword evidence="2" id="KW-1133">Transmembrane helix</keyword>
<feature type="region of interest" description="Disordered" evidence="1">
    <location>
        <begin position="180"/>
        <end position="212"/>
    </location>
</feature>
<accession>A0A843UY98</accession>
<gene>
    <name evidence="3" type="ORF">Taro_021169</name>
</gene>
<keyword evidence="2" id="KW-0472">Membrane</keyword>
<dbReference type="Proteomes" id="UP000652761">
    <property type="component" value="Unassembled WGS sequence"/>
</dbReference>
<evidence type="ECO:0000313" key="3">
    <source>
        <dbReference type="EMBL" id="MQL88605.1"/>
    </source>
</evidence>
<name>A0A843UY98_COLES</name>
<dbReference type="EMBL" id="NMUH01001072">
    <property type="protein sequence ID" value="MQL88605.1"/>
    <property type="molecule type" value="Genomic_DNA"/>
</dbReference>
<keyword evidence="2" id="KW-0812">Transmembrane</keyword>
<dbReference type="AlphaFoldDB" id="A0A843UY98"/>
<protein>
    <submittedName>
        <fullName evidence="3">Uncharacterized protein</fullName>
    </submittedName>
</protein>
<organism evidence="3 4">
    <name type="scientific">Colocasia esculenta</name>
    <name type="common">Wild taro</name>
    <name type="synonym">Arum esculentum</name>
    <dbReference type="NCBI Taxonomy" id="4460"/>
    <lineage>
        <taxon>Eukaryota</taxon>
        <taxon>Viridiplantae</taxon>
        <taxon>Streptophyta</taxon>
        <taxon>Embryophyta</taxon>
        <taxon>Tracheophyta</taxon>
        <taxon>Spermatophyta</taxon>
        <taxon>Magnoliopsida</taxon>
        <taxon>Liliopsida</taxon>
        <taxon>Araceae</taxon>
        <taxon>Aroideae</taxon>
        <taxon>Colocasieae</taxon>
        <taxon>Colocasia</taxon>
    </lineage>
</organism>
<reference evidence="3" key="1">
    <citation type="submission" date="2017-07" db="EMBL/GenBank/DDBJ databases">
        <title>Taro Niue Genome Assembly and Annotation.</title>
        <authorList>
            <person name="Atibalentja N."/>
            <person name="Keating K."/>
            <person name="Fields C.J."/>
        </authorList>
    </citation>
    <scope>NUCLEOTIDE SEQUENCE</scope>
    <source>
        <strain evidence="3">Niue_2</strain>
        <tissue evidence="3">Leaf</tissue>
    </source>
</reference>
<feature type="compositionally biased region" description="Polar residues" evidence="1">
    <location>
        <begin position="186"/>
        <end position="196"/>
    </location>
</feature>
<feature type="transmembrane region" description="Helical" evidence="2">
    <location>
        <begin position="6"/>
        <end position="27"/>
    </location>
</feature>
<comment type="caution">
    <text evidence="3">The sequence shown here is derived from an EMBL/GenBank/DDBJ whole genome shotgun (WGS) entry which is preliminary data.</text>
</comment>
<proteinExistence type="predicted"/>
<feature type="transmembrane region" description="Helical" evidence="2">
    <location>
        <begin position="147"/>
        <end position="169"/>
    </location>
</feature>
<evidence type="ECO:0000313" key="4">
    <source>
        <dbReference type="Proteomes" id="UP000652761"/>
    </source>
</evidence>
<feature type="transmembrane region" description="Helical" evidence="2">
    <location>
        <begin position="39"/>
        <end position="69"/>
    </location>
</feature>
<evidence type="ECO:0000256" key="1">
    <source>
        <dbReference type="SAM" id="MobiDB-lite"/>
    </source>
</evidence>
<sequence length="212" mass="22546">MLGPTLVVGRGISLFHCFVVLCGRWLAFQQGPGVSCRRVLLLLLGARAVSVVAIFTRAVVGFFLGLHVWVVVSRRLRKPACGVAFTGAGLRSTSSFASAFVGVPAALAGKGLVIPTEPCSRVSPPYSLQLGTRCHRSSLLDGRGGGLYVLELLLLPLLPLLGLVLLVGFPAEAWDNPRSDARCSRTLGTSPPSSSTRYRHVPFHSEGIPSCR</sequence>
<keyword evidence="4" id="KW-1185">Reference proteome</keyword>